<dbReference type="PROSITE" id="PS50016">
    <property type="entry name" value="ZF_PHD_2"/>
    <property type="match status" value="1"/>
</dbReference>
<accession>A0AA38IT67</accession>
<evidence type="ECO:0000313" key="8">
    <source>
        <dbReference type="Proteomes" id="UP001168821"/>
    </source>
</evidence>
<dbReference type="GO" id="GO:0008270">
    <property type="term" value="F:zinc ion binding"/>
    <property type="evidence" value="ECO:0007669"/>
    <property type="project" value="UniProtKB-KW"/>
</dbReference>
<keyword evidence="8" id="KW-1185">Reference proteome</keyword>
<keyword evidence="3" id="KW-0862">Zinc</keyword>
<dbReference type="InterPro" id="IPR019786">
    <property type="entry name" value="Zinc_finger_PHD-type_CS"/>
</dbReference>
<dbReference type="PROSITE" id="PS50158">
    <property type="entry name" value="ZF_CCHC"/>
    <property type="match status" value="1"/>
</dbReference>
<evidence type="ECO:0000259" key="5">
    <source>
        <dbReference type="PROSITE" id="PS50016"/>
    </source>
</evidence>
<dbReference type="SUPFAM" id="SSF57903">
    <property type="entry name" value="FYVE/PHD zinc finger"/>
    <property type="match status" value="1"/>
</dbReference>
<dbReference type="InterPro" id="IPR001878">
    <property type="entry name" value="Znf_CCHC"/>
</dbReference>
<feature type="domain" description="PHD-type" evidence="5">
    <location>
        <begin position="2"/>
        <end position="62"/>
    </location>
</feature>
<protein>
    <recommendedName>
        <fullName evidence="9">PHD-type domain-containing protein</fullName>
    </recommendedName>
</protein>
<proteinExistence type="predicted"/>
<evidence type="ECO:0000256" key="4">
    <source>
        <dbReference type="PROSITE-ProRule" id="PRU00047"/>
    </source>
</evidence>
<dbReference type="AlphaFoldDB" id="A0AA38IT67"/>
<feature type="domain" description="CCHC-type" evidence="6">
    <location>
        <begin position="296"/>
        <end position="312"/>
    </location>
</feature>
<dbReference type="GO" id="GO:0003676">
    <property type="term" value="F:nucleic acid binding"/>
    <property type="evidence" value="ECO:0007669"/>
    <property type="project" value="InterPro"/>
</dbReference>
<organism evidence="7 8">
    <name type="scientific">Zophobas morio</name>
    <dbReference type="NCBI Taxonomy" id="2755281"/>
    <lineage>
        <taxon>Eukaryota</taxon>
        <taxon>Metazoa</taxon>
        <taxon>Ecdysozoa</taxon>
        <taxon>Arthropoda</taxon>
        <taxon>Hexapoda</taxon>
        <taxon>Insecta</taxon>
        <taxon>Pterygota</taxon>
        <taxon>Neoptera</taxon>
        <taxon>Endopterygota</taxon>
        <taxon>Coleoptera</taxon>
        <taxon>Polyphaga</taxon>
        <taxon>Cucujiformia</taxon>
        <taxon>Tenebrionidae</taxon>
        <taxon>Zophobas</taxon>
    </lineage>
</organism>
<evidence type="ECO:0000256" key="2">
    <source>
        <dbReference type="ARBA" id="ARBA00022771"/>
    </source>
</evidence>
<evidence type="ECO:0000256" key="1">
    <source>
        <dbReference type="ARBA" id="ARBA00022723"/>
    </source>
</evidence>
<evidence type="ECO:0000259" key="6">
    <source>
        <dbReference type="PROSITE" id="PS50158"/>
    </source>
</evidence>
<dbReference type="Gene3D" id="3.30.40.10">
    <property type="entry name" value="Zinc/RING finger domain, C3HC4 (zinc finger)"/>
    <property type="match status" value="1"/>
</dbReference>
<keyword evidence="2 4" id="KW-0863">Zinc-finger</keyword>
<dbReference type="InterPro" id="IPR013083">
    <property type="entry name" value="Znf_RING/FYVE/PHD"/>
</dbReference>
<dbReference type="EMBL" id="JALNTZ010000003">
    <property type="protein sequence ID" value="KAJ3658889.1"/>
    <property type="molecule type" value="Genomic_DNA"/>
</dbReference>
<dbReference type="InterPro" id="IPR019787">
    <property type="entry name" value="Znf_PHD-finger"/>
</dbReference>
<evidence type="ECO:0000256" key="3">
    <source>
        <dbReference type="ARBA" id="ARBA00022833"/>
    </source>
</evidence>
<dbReference type="InterPro" id="IPR001965">
    <property type="entry name" value="Znf_PHD"/>
</dbReference>
<name>A0AA38IT67_9CUCU</name>
<dbReference type="InterPro" id="IPR011011">
    <property type="entry name" value="Znf_FYVE_PHD"/>
</dbReference>
<dbReference type="PROSITE" id="PS01359">
    <property type="entry name" value="ZF_PHD_1"/>
    <property type="match status" value="1"/>
</dbReference>
<evidence type="ECO:0008006" key="9">
    <source>
        <dbReference type="Google" id="ProtNLM"/>
    </source>
</evidence>
<gene>
    <name evidence="7" type="ORF">Zmor_010604</name>
</gene>
<sequence>MLPICGKCHGAIKTRPSTNNLTCSGTCGKQFHSKCVDIPDSLLPDIASVPGLHWKCAECEKKCFCLDSDSLNAFLAQKLDEMINNLKDTFTELKTDLVQSAERQIKDASHDPKPVTPFSVILKSKTKPAIIVEPKNREQNFVQTKTDVTSRIDPVDAKIQIQRVKSIKNGGMLIGCSSSDQNSRFKQLAQEKLSESYVIREVKGVSPRVKVVGFTELYQEDELNDLADRIMVVNNTIFNPESTCRILRLWPTKKKPSVYQALLQVDKISYDRLMAAGGLFADYDYCNAFEGLEVNRCFNCNNFGHSSRVCKEKISCPKCSCEHRIADCQSDSFKCINCTRLVSKENKQIDTQHAVWDHNCTVYQAALSKLKTDIFSA</sequence>
<evidence type="ECO:0000313" key="7">
    <source>
        <dbReference type="EMBL" id="KAJ3658889.1"/>
    </source>
</evidence>
<dbReference type="SMART" id="SM00249">
    <property type="entry name" value="PHD"/>
    <property type="match status" value="1"/>
</dbReference>
<keyword evidence="1" id="KW-0479">Metal-binding</keyword>
<comment type="caution">
    <text evidence="7">The sequence shown here is derived from an EMBL/GenBank/DDBJ whole genome shotgun (WGS) entry which is preliminary data.</text>
</comment>
<reference evidence="7" key="1">
    <citation type="journal article" date="2023" name="G3 (Bethesda)">
        <title>Whole genome assemblies of Zophobas morio and Tenebrio molitor.</title>
        <authorList>
            <person name="Kaur S."/>
            <person name="Stinson S.A."/>
            <person name="diCenzo G.C."/>
        </authorList>
    </citation>
    <scope>NUCLEOTIDE SEQUENCE</scope>
    <source>
        <strain evidence="7">QUZm001</strain>
    </source>
</reference>
<dbReference type="Proteomes" id="UP001168821">
    <property type="component" value="Unassembled WGS sequence"/>
</dbReference>